<dbReference type="EMBL" id="JAVHJM010000002">
    <property type="protein sequence ID" value="KAK6518283.1"/>
    <property type="molecule type" value="Genomic_DNA"/>
</dbReference>
<evidence type="ECO:0000313" key="4">
    <source>
        <dbReference type="Proteomes" id="UP001307849"/>
    </source>
</evidence>
<organism evidence="3 4">
    <name type="scientific">Arthrobotrys conoides</name>
    <dbReference type="NCBI Taxonomy" id="74498"/>
    <lineage>
        <taxon>Eukaryota</taxon>
        <taxon>Fungi</taxon>
        <taxon>Dikarya</taxon>
        <taxon>Ascomycota</taxon>
        <taxon>Pezizomycotina</taxon>
        <taxon>Orbiliomycetes</taxon>
        <taxon>Orbiliales</taxon>
        <taxon>Orbiliaceae</taxon>
        <taxon>Arthrobotrys</taxon>
    </lineage>
</organism>
<sequence>MNLLLLAALGLSTVSQTALAVSIKAPIIEAEPVRVPISAPVKPGRDIVIKTKIPIEKNPDRELMVDVSYTPDYSFEGRANLTFSEHNPPRAPVIPFKMMFLCPDCPIAIATPTLGGGSDIGHRVFTPFTLQEASYPVKKSNKLKLSIRVRFIAPRKPRVSADYAILFYRGTRLAFQYKYEKRIPPGHPINYIVLQNQRGGEEWGDMVYKISNPRKEAGQDESEGDDIIDIPDKSKAPTPKEYKGGDEGDDEKKPEEKPGKDEDDKKAED</sequence>
<proteinExistence type="predicted"/>
<evidence type="ECO:0000313" key="3">
    <source>
        <dbReference type="EMBL" id="KAK6518283.1"/>
    </source>
</evidence>
<evidence type="ECO:0000256" key="1">
    <source>
        <dbReference type="SAM" id="MobiDB-lite"/>
    </source>
</evidence>
<reference evidence="3 4" key="1">
    <citation type="submission" date="2019-10" db="EMBL/GenBank/DDBJ databases">
        <authorList>
            <person name="Palmer J.M."/>
        </authorList>
    </citation>
    <scope>NUCLEOTIDE SEQUENCE [LARGE SCALE GENOMIC DNA]</scope>
    <source>
        <strain evidence="3 4">TWF506</strain>
    </source>
</reference>
<name>A0AAN8NTK6_9PEZI</name>
<gene>
    <name evidence="3" type="ORF">TWF506_005443</name>
</gene>
<feature type="compositionally biased region" description="Basic and acidic residues" evidence="1">
    <location>
        <begin position="230"/>
        <end position="269"/>
    </location>
</feature>
<feature type="region of interest" description="Disordered" evidence="1">
    <location>
        <begin position="214"/>
        <end position="269"/>
    </location>
</feature>
<feature type="signal peptide" evidence="2">
    <location>
        <begin position="1"/>
        <end position="20"/>
    </location>
</feature>
<evidence type="ECO:0000256" key="2">
    <source>
        <dbReference type="SAM" id="SignalP"/>
    </source>
</evidence>
<dbReference type="AlphaFoldDB" id="A0AAN8NTK6"/>
<protein>
    <submittedName>
        <fullName evidence="3">Uncharacterized protein</fullName>
    </submittedName>
</protein>
<dbReference type="Proteomes" id="UP001307849">
    <property type="component" value="Unassembled WGS sequence"/>
</dbReference>
<accession>A0AAN8NTK6</accession>
<feature type="chain" id="PRO_5042875711" evidence="2">
    <location>
        <begin position="21"/>
        <end position="269"/>
    </location>
</feature>
<feature type="compositionally biased region" description="Acidic residues" evidence="1">
    <location>
        <begin position="219"/>
        <end position="229"/>
    </location>
</feature>
<keyword evidence="4" id="KW-1185">Reference proteome</keyword>
<comment type="caution">
    <text evidence="3">The sequence shown here is derived from an EMBL/GenBank/DDBJ whole genome shotgun (WGS) entry which is preliminary data.</text>
</comment>
<keyword evidence="2" id="KW-0732">Signal</keyword>